<protein>
    <submittedName>
        <fullName evidence="2">Uncharacterized protein</fullName>
    </submittedName>
</protein>
<dbReference type="EMBL" id="CP031163">
    <property type="protein sequence ID" value="AXH00820.1"/>
    <property type="molecule type" value="Genomic_DNA"/>
</dbReference>
<keyword evidence="2" id="KW-0614">Plasmid</keyword>
<accession>A0A345IM97</accession>
<geneLocation type="plasmid" evidence="3">
    <name>pdrdi</name>
</geneLocation>
<dbReference type="AlphaFoldDB" id="A0A345IM97"/>
<dbReference type="Proteomes" id="UP000253744">
    <property type="component" value="Plasmid pDrdI"/>
</dbReference>
<gene>
    <name evidence="2" type="ORF">DVJ83_16975</name>
</gene>
<evidence type="ECO:0000256" key="1">
    <source>
        <dbReference type="SAM" id="MobiDB-lite"/>
    </source>
</evidence>
<proteinExistence type="predicted"/>
<dbReference type="RefSeq" id="WP_114673472.1">
    <property type="nucleotide sequence ID" value="NZ_CP031163.1"/>
</dbReference>
<feature type="region of interest" description="Disordered" evidence="1">
    <location>
        <begin position="1"/>
        <end position="59"/>
    </location>
</feature>
<dbReference type="KEGG" id="dwu:DVJ83_16975"/>
<reference evidence="2 3" key="1">
    <citation type="submission" date="2018-07" db="EMBL/GenBank/DDBJ databases">
        <title>Complete Genome and Methylome Analysis of Deinococcus wulumuqiensis NEB 479.</title>
        <authorList>
            <person name="Fomenkov A."/>
            <person name="Luyten Y."/>
            <person name="Vincze T."/>
            <person name="Anton B.P."/>
            <person name="Clark T."/>
            <person name="Roberts R.J."/>
            <person name="Morgan R.D."/>
        </authorList>
    </citation>
    <scope>NUCLEOTIDE SEQUENCE [LARGE SCALE GENOMIC DNA]</scope>
    <source>
        <strain evidence="2 3">NEB 479</strain>
        <plasmid evidence="3">Plasmid pdrdi</plasmid>
    </source>
</reference>
<evidence type="ECO:0000313" key="3">
    <source>
        <dbReference type="Proteomes" id="UP000253744"/>
    </source>
</evidence>
<evidence type="ECO:0000313" key="2">
    <source>
        <dbReference type="EMBL" id="AXH00820.1"/>
    </source>
</evidence>
<name>A0A345IM97_9DEIO</name>
<organism evidence="2 3">
    <name type="scientific">Deinococcus wulumuqiensis</name>
    <dbReference type="NCBI Taxonomy" id="980427"/>
    <lineage>
        <taxon>Bacteria</taxon>
        <taxon>Thermotogati</taxon>
        <taxon>Deinococcota</taxon>
        <taxon>Deinococci</taxon>
        <taxon>Deinococcales</taxon>
        <taxon>Deinococcaceae</taxon>
        <taxon>Deinococcus</taxon>
    </lineage>
</organism>
<sequence>MTDPRDPNRPQPGPDSVIPEGWPSGTSPEADAPPPTQPGPAGAETDGSGETDEARVGER</sequence>